<accession>A0A5B8YIB9</accession>
<proteinExistence type="inferred from homology"/>
<name>A0A4Y6Q0N3_PERCE</name>
<dbReference type="NCBIfam" id="TIGR00255">
    <property type="entry name" value="YicC/YloC family endoribonuclease"/>
    <property type="match status" value="1"/>
</dbReference>
<dbReference type="PANTHER" id="PTHR30636">
    <property type="entry name" value="UPF0701 PROTEIN YICC"/>
    <property type="match status" value="1"/>
</dbReference>
<dbReference type="PANTHER" id="PTHR30636:SF3">
    <property type="entry name" value="UPF0701 PROTEIN YICC"/>
    <property type="match status" value="1"/>
</dbReference>
<dbReference type="AlphaFoldDB" id="A0A4Y6Q0N3"/>
<keyword evidence="4" id="KW-0378">Hydrolase</keyword>
<evidence type="ECO:0000256" key="1">
    <source>
        <dbReference type="ARBA" id="ARBA00001968"/>
    </source>
</evidence>
<keyword evidence="3" id="KW-0255">Endonuclease</keyword>
<evidence type="ECO:0000256" key="5">
    <source>
        <dbReference type="ARBA" id="ARBA00035648"/>
    </source>
</evidence>
<feature type="domain" description="Endoribonuclease YicC-like C-terminal" evidence="7">
    <location>
        <begin position="176"/>
        <end position="299"/>
    </location>
</feature>
<evidence type="ECO:0000259" key="7">
    <source>
        <dbReference type="Pfam" id="PF08340"/>
    </source>
</evidence>
<accession>A0A4Y6Q0N3</accession>
<feature type="domain" description="Endoribonuclease YicC-like N-terminal" evidence="6">
    <location>
        <begin position="3"/>
        <end position="157"/>
    </location>
</feature>
<dbReference type="EMBL" id="CP041186">
    <property type="protein sequence ID" value="QDG54158.1"/>
    <property type="molecule type" value="Genomic_DNA"/>
</dbReference>
<evidence type="ECO:0000259" key="6">
    <source>
        <dbReference type="Pfam" id="PF03755"/>
    </source>
</evidence>
<comment type="similarity">
    <text evidence="5">Belongs to the YicC/YloC family.</text>
</comment>
<dbReference type="RefSeq" id="WP_141200602.1">
    <property type="nucleotide sequence ID" value="NZ_CP041186.1"/>
</dbReference>
<gene>
    <name evidence="8" type="ORF">FIV42_26475</name>
</gene>
<dbReference type="Pfam" id="PF03755">
    <property type="entry name" value="YicC-like_N"/>
    <property type="match status" value="1"/>
</dbReference>
<evidence type="ECO:0000313" key="8">
    <source>
        <dbReference type="EMBL" id="QDG54158.1"/>
    </source>
</evidence>
<dbReference type="OrthoDB" id="9771229at2"/>
<dbReference type="GO" id="GO:0016787">
    <property type="term" value="F:hydrolase activity"/>
    <property type="evidence" value="ECO:0007669"/>
    <property type="project" value="UniProtKB-KW"/>
</dbReference>
<organism evidence="8 9">
    <name type="scientific">Persicimonas caeni</name>
    <dbReference type="NCBI Taxonomy" id="2292766"/>
    <lineage>
        <taxon>Bacteria</taxon>
        <taxon>Deltaproteobacteria</taxon>
        <taxon>Bradymonadales</taxon>
        <taxon>Bradymonadaceae</taxon>
        <taxon>Persicimonas</taxon>
    </lineage>
</organism>
<evidence type="ECO:0000256" key="2">
    <source>
        <dbReference type="ARBA" id="ARBA00022722"/>
    </source>
</evidence>
<keyword evidence="2" id="KW-0540">Nuclease</keyword>
<evidence type="ECO:0000313" key="9">
    <source>
        <dbReference type="Proteomes" id="UP000315995"/>
    </source>
</evidence>
<evidence type="ECO:0000256" key="4">
    <source>
        <dbReference type="ARBA" id="ARBA00022801"/>
    </source>
</evidence>
<reference evidence="8 9" key="1">
    <citation type="submission" date="2019-06" db="EMBL/GenBank/DDBJ databases">
        <title>Persicimonas caeni gen. nov., sp. nov., a predatory bacterium isolated from solar saltern.</title>
        <authorList>
            <person name="Wang S."/>
        </authorList>
    </citation>
    <scope>NUCLEOTIDE SEQUENCE [LARGE SCALE GENOMIC DNA]</scope>
    <source>
        <strain evidence="8 9">YN101</strain>
    </source>
</reference>
<sequence>MTIRSMTGYATASAQAQGWVVSVEARSVNHRGLDMRLSVPRECSWLEAKITELIRKRMHRGRVQVRVELDFDEAAEDVEVSYIDEARFGAVCHELRELSKTTATGPMTLRDVLEFRHVFENKSVAEISEDNAALMPAVESAIDGLVDSREQEGQGIADDLQGHLDSLGTNLGRLEELLPEEMKAYRARLKERVTEAVAEFGAGDIDDEKLAQELAYYADKADVSEELQRAKSHVEKLGGILRGEGGEEGVGKTIDFYLQELIRETNTMGSKSNSAKGTDIVIEMKSTVERMREQAANIE</sequence>
<keyword evidence="9" id="KW-1185">Reference proteome</keyword>
<dbReference type="InterPro" id="IPR013551">
    <property type="entry name" value="YicC-like_C"/>
</dbReference>
<dbReference type="InterPro" id="IPR013527">
    <property type="entry name" value="YicC-like_N"/>
</dbReference>
<protein>
    <submittedName>
        <fullName evidence="8">YicC family protein</fullName>
    </submittedName>
</protein>
<evidence type="ECO:0000256" key="3">
    <source>
        <dbReference type="ARBA" id="ARBA00022759"/>
    </source>
</evidence>
<dbReference type="Pfam" id="PF08340">
    <property type="entry name" value="YicC-like_C"/>
    <property type="match status" value="1"/>
</dbReference>
<comment type="cofactor">
    <cofactor evidence="1">
        <name>a divalent metal cation</name>
        <dbReference type="ChEBI" id="CHEBI:60240"/>
    </cofactor>
</comment>
<dbReference type="InterPro" id="IPR005229">
    <property type="entry name" value="YicC/YloC-like"/>
</dbReference>
<dbReference type="GO" id="GO:0004521">
    <property type="term" value="F:RNA endonuclease activity"/>
    <property type="evidence" value="ECO:0007669"/>
    <property type="project" value="InterPro"/>
</dbReference>
<dbReference type="Proteomes" id="UP000315995">
    <property type="component" value="Chromosome"/>
</dbReference>